<feature type="domain" description="ABC transmembrane type-1" evidence="8">
    <location>
        <begin position="90"/>
        <end position="302"/>
    </location>
</feature>
<feature type="transmembrane region" description="Helical" evidence="7">
    <location>
        <begin position="127"/>
        <end position="148"/>
    </location>
</feature>
<evidence type="ECO:0000256" key="2">
    <source>
        <dbReference type="ARBA" id="ARBA00022448"/>
    </source>
</evidence>
<evidence type="ECO:0000256" key="6">
    <source>
        <dbReference type="ARBA" id="ARBA00023136"/>
    </source>
</evidence>
<accession>A0A0F7F851</accession>
<reference evidence="9 10" key="2">
    <citation type="journal article" date="2016" name="Genome Announc.">
        <title>Genome Sequence of a Gram-Positive Diazotroph, Paenibacillus durus Type Strain ATCC 35681.</title>
        <authorList>
            <person name="Halim M.A."/>
            <person name="Rahman A.Y."/>
            <person name="Sim K.S."/>
            <person name="Yam H.C."/>
            <person name="Rahim A.A."/>
            <person name="Ghazali A.H."/>
            <person name="Najimudin N."/>
        </authorList>
    </citation>
    <scope>NUCLEOTIDE SEQUENCE [LARGE SCALE GENOMIC DNA]</scope>
    <source>
        <strain evidence="9 10">ATCC 35681</strain>
    </source>
</reference>
<evidence type="ECO:0000256" key="7">
    <source>
        <dbReference type="RuleBase" id="RU363032"/>
    </source>
</evidence>
<evidence type="ECO:0000256" key="5">
    <source>
        <dbReference type="ARBA" id="ARBA00022989"/>
    </source>
</evidence>
<proteinExistence type="inferred from homology"/>
<protein>
    <recommendedName>
        <fullName evidence="8">ABC transmembrane type-1 domain-containing protein</fullName>
    </recommendedName>
</protein>
<evidence type="ECO:0000313" key="10">
    <source>
        <dbReference type="Proteomes" id="UP000034189"/>
    </source>
</evidence>
<keyword evidence="5 7" id="KW-1133">Transmembrane helix</keyword>
<dbReference type="SUPFAM" id="SSF160964">
    <property type="entry name" value="MalF N-terminal region-like"/>
    <property type="match status" value="1"/>
</dbReference>
<dbReference type="SMR" id="A0A0F7F851"/>
<keyword evidence="2 7" id="KW-0813">Transport</keyword>
<dbReference type="PROSITE" id="PS50928">
    <property type="entry name" value="ABC_TM1"/>
    <property type="match status" value="1"/>
</dbReference>
<dbReference type="InterPro" id="IPR000515">
    <property type="entry name" value="MetI-like"/>
</dbReference>
<name>A0A0F7F851_PAEDU</name>
<evidence type="ECO:0000256" key="3">
    <source>
        <dbReference type="ARBA" id="ARBA00022475"/>
    </source>
</evidence>
<feature type="transmembrane region" description="Helical" evidence="7">
    <location>
        <begin position="234"/>
        <end position="255"/>
    </location>
</feature>
<dbReference type="GO" id="GO:0005886">
    <property type="term" value="C:plasma membrane"/>
    <property type="evidence" value="ECO:0007669"/>
    <property type="project" value="UniProtKB-SubCell"/>
</dbReference>
<keyword evidence="6 7" id="KW-0472">Membrane</keyword>
<dbReference type="CDD" id="cd06261">
    <property type="entry name" value="TM_PBP2"/>
    <property type="match status" value="1"/>
</dbReference>
<dbReference type="Pfam" id="PF00528">
    <property type="entry name" value="BPD_transp_1"/>
    <property type="match status" value="1"/>
</dbReference>
<gene>
    <name evidence="9" type="ORF">VK70_06295</name>
</gene>
<reference evidence="9 10" key="1">
    <citation type="submission" date="2015-03" db="EMBL/GenBank/DDBJ databases">
        <authorList>
            <person name="Abdul Halim M."/>
        </authorList>
    </citation>
    <scope>NUCLEOTIDE SEQUENCE [LARGE SCALE GENOMIC DNA]</scope>
    <source>
        <strain evidence="9 10">ATCC 35681</strain>
    </source>
</reference>
<evidence type="ECO:0000256" key="1">
    <source>
        <dbReference type="ARBA" id="ARBA00004651"/>
    </source>
</evidence>
<feature type="transmembrane region" description="Helical" evidence="7">
    <location>
        <begin position="281"/>
        <end position="301"/>
    </location>
</feature>
<dbReference type="PANTHER" id="PTHR30193">
    <property type="entry name" value="ABC TRANSPORTER PERMEASE PROTEIN"/>
    <property type="match status" value="1"/>
</dbReference>
<dbReference type="InterPro" id="IPR035906">
    <property type="entry name" value="MetI-like_sf"/>
</dbReference>
<comment type="similarity">
    <text evidence="7">Belongs to the binding-protein-dependent transport system permease family.</text>
</comment>
<dbReference type="EMBL" id="CP011114">
    <property type="protein sequence ID" value="AKG34232.1"/>
    <property type="molecule type" value="Genomic_DNA"/>
</dbReference>
<dbReference type="AlphaFoldDB" id="A0A0F7F851"/>
<comment type="subcellular location">
    <subcellularLocation>
        <location evidence="1 7">Cell membrane</location>
        <topology evidence="1 7">Multi-pass membrane protein</topology>
    </subcellularLocation>
</comment>
<dbReference type="PANTHER" id="PTHR30193:SF37">
    <property type="entry name" value="INNER MEMBRANE ABC TRANSPORTER PERMEASE PROTEIN YCJO"/>
    <property type="match status" value="1"/>
</dbReference>
<dbReference type="GO" id="GO:0055085">
    <property type="term" value="P:transmembrane transport"/>
    <property type="evidence" value="ECO:0007669"/>
    <property type="project" value="InterPro"/>
</dbReference>
<organism evidence="9 10">
    <name type="scientific">Paenibacillus durus ATCC 35681</name>
    <dbReference type="NCBI Taxonomy" id="1333534"/>
    <lineage>
        <taxon>Bacteria</taxon>
        <taxon>Bacillati</taxon>
        <taxon>Bacillota</taxon>
        <taxon>Bacilli</taxon>
        <taxon>Bacillales</taxon>
        <taxon>Paenibacillaceae</taxon>
        <taxon>Paenibacillus</taxon>
    </lineage>
</organism>
<feature type="transmembrane region" description="Helical" evidence="7">
    <location>
        <begin position="180"/>
        <end position="200"/>
    </location>
</feature>
<keyword evidence="4 7" id="KW-0812">Transmembrane</keyword>
<evidence type="ECO:0000256" key="4">
    <source>
        <dbReference type="ARBA" id="ARBA00022692"/>
    </source>
</evidence>
<dbReference type="InterPro" id="IPR051393">
    <property type="entry name" value="ABC_transporter_permease"/>
</dbReference>
<evidence type="ECO:0000313" key="9">
    <source>
        <dbReference type="EMBL" id="AKG34232.1"/>
    </source>
</evidence>
<feature type="transmembrane region" description="Helical" evidence="7">
    <location>
        <begin position="32"/>
        <end position="52"/>
    </location>
</feature>
<keyword evidence="3" id="KW-1003">Cell membrane</keyword>
<sequence>MSSTTTATKPPGANTLPKKRWSSFLNGEEMTAWWFVLPSFALLMIFVFYPMLQAFIISFQNYNLVGGTRSFVGLDNYRMLMTDQSFLASLRHSFYFAVIVIPIQTSISLGMALLIQKKVATTGLFRTIYFIPVVVSTAVAATVFKLIYNKEYGLLNNFLELVHLPTTNFLSNPDTAMNGVIMLGMWKAVGFFMIIFLAGLNNIPTDLYEAARVDGASKLQQFFRITLPLLNRTTAFVVIITTIDAIKISGLVFVLTNGGPNGATETAVFYIYQMAFKQMQMGYGTAAAFILFAIVLVISLVQMRLFRNQDY</sequence>
<dbReference type="SUPFAM" id="SSF161098">
    <property type="entry name" value="MetI-like"/>
    <property type="match status" value="1"/>
</dbReference>
<dbReference type="Proteomes" id="UP000034189">
    <property type="component" value="Chromosome"/>
</dbReference>
<dbReference type="Gene3D" id="1.10.3720.10">
    <property type="entry name" value="MetI-like"/>
    <property type="match status" value="1"/>
</dbReference>
<feature type="transmembrane region" description="Helical" evidence="7">
    <location>
        <begin position="94"/>
        <end position="115"/>
    </location>
</feature>
<evidence type="ECO:0000259" key="8">
    <source>
        <dbReference type="PROSITE" id="PS50928"/>
    </source>
</evidence>
<dbReference type="HOGENOM" id="CLU_016047_0_2_9"/>
<dbReference type="PATRIC" id="fig|1333534.5.peg.1380"/>